<organism evidence="2 3">
    <name type="scientific">Natronoglycomyces albus</name>
    <dbReference type="NCBI Taxonomy" id="2811108"/>
    <lineage>
        <taxon>Bacteria</taxon>
        <taxon>Bacillati</taxon>
        <taxon>Actinomycetota</taxon>
        <taxon>Actinomycetes</taxon>
        <taxon>Glycomycetales</taxon>
        <taxon>Glycomycetaceae</taxon>
        <taxon>Natronoglycomyces</taxon>
    </lineage>
</organism>
<sequence>MTRENKEWAAIGALASVAGVLVTLWIYLDQKESDAAEVNQTLPGHGVEAEAEPPVFETESEPYVFDTGEDRTGPSLTKEHSDLILVLGPTVIDSQTCYPTGVDWDAGPNSEGTIETFVASGYHPAADVVMDHCTPYEYAMFTLANGSTSWFGSSASIIDAERCWELATEGHFDLDQFIVDPQDPAGVGFEPGMVWCTTTSQPDRLVRAELLEVVDADGFMLLGFGVNTWVWR</sequence>
<evidence type="ECO:0000313" key="2">
    <source>
        <dbReference type="EMBL" id="QSB03846.1"/>
    </source>
</evidence>
<reference evidence="2" key="1">
    <citation type="submission" date="2021-02" db="EMBL/GenBank/DDBJ databases">
        <title>Natronoglycomyces albus gen. nov., sp. nov, a haloalkaliphilic actinobacterium from a soda solonchak soil.</title>
        <authorList>
            <person name="Sorokin D.Y."/>
            <person name="Khijniak T.V."/>
            <person name="Zakharycheva A.P."/>
            <person name="Boueva O.V."/>
            <person name="Ariskina E.V."/>
            <person name="Hahnke R.L."/>
            <person name="Bunk B."/>
            <person name="Sproer C."/>
            <person name="Schumann P."/>
            <person name="Evtushenko L.I."/>
            <person name="Kublanov I.V."/>
        </authorList>
    </citation>
    <scope>NUCLEOTIDE SEQUENCE</scope>
    <source>
        <strain evidence="2">DSM 106290</strain>
    </source>
</reference>
<gene>
    <name evidence="2" type="ORF">JQS30_08380</name>
</gene>
<keyword evidence="1" id="KW-0812">Transmembrane</keyword>
<keyword evidence="1" id="KW-0472">Membrane</keyword>
<keyword evidence="3" id="KW-1185">Reference proteome</keyword>
<name>A0A895XMZ5_9ACTN</name>
<dbReference type="RefSeq" id="WP_213169845.1">
    <property type="nucleotide sequence ID" value="NZ_CP070496.1"/>
</dbReference>
<dbReference type="AlphaFoldDB" id="A0A895XMZ5"/>
<dbReference type="Proteomes" id="UP000662939">
    <property type="component" value="Chromosome"/>
</dbReference>
<proteinExistence type="predicted"/>
<dbReference type="EMBL" id="CP070496">
    <property type="protein sequence ID" value="QSB03846.1"/>
    <property type="molecule type" value="Genomic_DNA"/>
</dbReference>
<evidence type="ECO:0000256" key="1">
    <source>
        <dbReference type="SAM" id="Phobius"/>
    </source>
</evidence>
<protein>
    <submittedName>
        <fullName evidence="2">Uncharacterized protein</fullName>
    </submittedName>
</protein>
<accession>A0A895XMZ5</accession>
<feature type="transmembrane region" description="Helical" evidence="1">
    <location>
        <begin position="7"/>
        <end position="28"/>
    </location>
</feature>
<evidence type="ECO:0000313" key="3">
    <source>
        <dbReference type="Proteomes" id="UP000662939"/>
    </source>
</evidence>
<dbReference type="KEGG" id="nav:JQS30_08380"/>
<keyword evidence="1" id="KW-1133">Transmembrane helix</keyword>